<sequence length="100" mass="10589">MRTEYSKALVAVGEQDPNVVVLGADTTDSLKTANFGKKFPERFFNVGIAEANLVSVAAGLAYSGKTAFASTYAIFLPGRCVDQIRNGIAYPSPGDKKGLN</sequence>
<dbReference type="PANTHER" id="PTHR43825">
    <property type="entry name" value="PYRUVATE DEHYDROGENASE E1 COMPONENT"/>
    <property type="match status" value="1"/>
</dbReference>
<dbReference type="PANTHER" id="PTHR43825:SF1">
    <property type="entry name" value="TRANSKETOLASE-LIKE PYRIMIDINE-BINDING DOMAIN-CONTAINING PROTEIN"/>
    <property type="match status" value="1"/>
</dbReference>
<evidence type="ECO:0000313" key="2">
    <source>
        <dbReference type="EMBL" id="SVB64936.1"/>
    </source>
</evidence>
<reference evidence="2" key="1">
    <citation type="submission" date="2018-05" db="EMBL/GenBank/DDBJ databases">
        <authorList>
            <person name="Lanie J.A."/>
            <person name="Ng W.-L."/>
            <person name="Kazmierczak K.M."/>
            <person name="Andrzejewski T.M."/>
            <person name="Davidsen T.M."/>
            <person name="Wayne K.J."/>
            <person name="Tettelin H."/>
            <person name="Glass J.I."/>
            <person name="Rusch D."/>
            <person name="Podicherti R."/>
            <person name="Tsui H.-C.T."/>
            <person name="Winkler M.E."/>
        </authorList>
    </citation>
    <scope>NUCLEOTIDE SEQUENCE</scope>
</reference>
<dbReference type="EMBL" id="UINC01051142">
    <property type="protein sequence ID" value="SVB64936.1"/>
    <property type="molecule type" value="Genomic_DNA"/>
</dbReference>
<dbReference type="InterPro" id="IPR005475">
    <property type="entry name" value="Transketolase-like_Pyr-bd"/>
</dbReference>
<feature type="domain" description="Transketolase-like pyrimidine-binding" evidence="1">
    <location>
        <begin position="1"/>
        <end position="89"/>
    </location>
</feature>
<organism evidence="2">
    <name type="scientific">marine metagenome</name>
    <dbReference type="NCBI Taxonomy" id="408172"/>
    <lineage>
        <taxon>unclassified sequences</taxon>
        <taxon>metagenomes</taxon>
        <taxon>ecological metagenomes</taxon>
    </lineage>
</organism>
<dbReference type="AlphaFoldDB" id="A0A382FP79"/>
<protein>
    <recommendedName>
        <fullName evidence="1">Transketolase-like pyrimidine-binding domain-containing protein</fullName>
    </recommendedName>
</protein>
<feature type="non-terminal residue" evidence="2">
    <location>
        <position position="100"/>
    </location>
</feature>
<proteinExistence type="predicted"/>
<dbReference type="InterPro" id="IPR051157">
    <property type="entry name" value="PDH/Transketolase"/>
</dbReference>
<name>A0A382FP79_9ZZZZ</name>
<accession>A0A382FP79</accession>
<dbReference type="CDD" id="cd07033">
    <property type="entry name" value="TPP_PYR_DXS_TK_like"/>
    <property type="match status" value="1"/>
</dbReference>
<evidence type="ECO:0000259" key="1">
    <source>
        <dbReference type="Pfam" id="PF02779"/>
    </source>
</evidence>
<dbReference type="Gene3D" id="3.40.50.970">
    <property type="match status" value="1"/>
</dbReference>
<gene>
    <name evidence="2" type="ORF">METZ01_LOCUS217790</name>
</gene>
<dbReference type="SUPFAM" id="SSF52518">
    <property type="entry name" value="Thiamin diphosphate-binding fold (THDP-binding)"/>
    <property type="match status" value="1"/>
</dbReference>
<dbReference type="Pfam" id="PF02779">
    <property type="entry name" value="Transket_pyr"/>
    <property type="match status" value="1"/>
</dbReference>
<dbReference type="InterPro" id="IPR029061">
    <property type="entry name" value="THDP-binding"/>
</dbReference>